<dbReference type="Proteomes" id="UP000222117">
    <property type="component" value="Segment"/>
</dbReference>
<evidence type="ECO:0000313" key="1">
    <source>
        <dbReference type="EMBL" id="AKU44822.1"/>
    </source>
</evidence>
<sequence length="118" mass="13951">MKIVHRSISELSQAEKVQIHFKFNDLRKGYAEIAREHGLDNGDIYQVVQEIERIRAFRSANLPVKNAMRREAIEIHRKRVYNLERAKRPMKKEKKPRPFKREHLNTSMALAFQDAGII</sequence>
<proteinExistence type="predicted"/>
<dbReference type="EMBL" id="KT001919">
    <property type="protein sequence ID" value="AKU44822.1"/>
    <property type="molecule type" value="Genomic_DNA"/>
</dbReference>
<accession>A0A0K1LQK5</accession>
<name>A0A0K1LQK5_9CAUD</name>
<gene>
    <name evidence="1" type="ORF">CPT_Miro238</name>
</gene>
<reference evidence="1 2" key="1">
    <citation type="journal article" date="2015" name="Genome Announc.">
        <title>Complete Genome Sequence of Klebsiella pneumoniae Carbapenemase-Producing K. pneumoniae Myophage Miro.</title>
        <authorList>
            <person name="Mijalis E.M."/>
            <person name="Lessor L.E."/>
            <person name="Cahill J.L."/>
            <person name="Rasche E.S."/>
            <person name="Kuty Everett G.F."/>
        </authorList>
    </citation>
    <scope>NUCLEOTIDE SEQUENCE [LARGE SCALE GENOMIC DNA]</scope>
</reference>
<evidence type="ECO:0000313" key="2">
    <source>
        <dbReference type="Proteomes" id="UP000222117"/>
    </source>
</evidence>
<protein>
    <submittedName>
        <fullName evidence="1">Uncharacterized protein</fullName>
    </submittedName>
</protein>
<organism evidence="1 2">
    <name type="scientific">Klebsiella phage Miro</name>
    <dbReference type="NCBI Taxonomy" id="1675608"/>
    <lineage>
        <taxon>Viruses</taxon>
        <taxon>Duplodnaviria</taxon>
        <taxon>Heunggongvirae</taxon>
        <taxon>Uroviricota</taxon>
        <taxon>Caudoviricetes</taxon>
        <taxon>Pantevenvirales</taxon>
        <taxon>Straboviridae</taxon>
        <taxon>Slopekvirus</taxon>
        <taxon>Klebsiella virus Miro</taxon>
    </lineage>
</organism>